<dbReference type="EMBL" id="KK583231">
    <property type="protein sequence ID" value="KDO25507.1"/>
    <property type="molecule type" value="Genomic_DNA"/>
</dbReference>
<evidence type="ECO:0000256" key="13">
    <source>
        <dbReference type="ARBA" id="ARBA00023008"/>
    </source>
</evidence>
<dbReference type="InterPro" id="IPR023299">
    <property type="entry name" value="ATPase_P-typ_cyto_dom_N"/>
</dbReference>
<dbReference type="SUPFAM" id="SSF81665">
    <property type="entry name" value="Calcium ATPase, transmembrane domain M"/>
    <property type="match status" value="1"/>
</dbReference>
<evidence type="ECO:0000256" key="9">
    <source>
        <dbReference type="ARBA" id="ARBA00022840"/>
    </source>
</evidence>
<keyword evidence="5" id="KW-0479">Metal-binding</keyword>
<dbReference type="InterPro" id="IPR059000">
    <property type="entry name" value="ATPase_P-type_domA"/>
</dbReference>
<keyword evidence="3 16" id="KW-0109">Calcium transport</keyword>
<dbReference type="InterPro" id="IPR006408">
    <property type="entry name" value="P-type_ATPase_IIB"/>
</dbReference>
<keyword evidence="6 16" id="KW-0547">Nucleotide-binding</keyword>
<dbReference type="STRING" id="695850.A0A067CFA8"/>
<comment type="similarity">
    <text evidence="16">Belongs to the cation transport ATPase (P-type) (TC 3.A.3) family.</text>
</comment>
<dbReference type="GeneID" id="24130938"/>
<evidence type="ECO:0000256" key="15">
    <source>
        <dbReference type="ARBA" id="ARBA00023136"/>
    </source>
</evidence>
<dbReference type="SUPFAM" id="SSF81660">
    <property type="entry name" value="Metal cation-transporting ATPase, ATP-binding domain N"/>
    <property type="match status" value="1"/>
</dbReference>
<dbReference type="InterPro" id="IPR044492">
    <property type="entry name" value="P_typ_ATPase_HD_dom"/>
</dbReference>
<evidence type="ECO:0000256" key="6">
    <source>
        <dbReference type="ARBA" id="ARBA00022741"/>
    </source>
</evidence>
<dbReference type="KEGG" id="spar:SPRG_08730"/>
<dbReference type="Gene3D" id="3.40.1110.10">
    <property type="entry name" value="Calcium-transporting ATPase, cytoplasmic domain N"/>
    <property type="match status" value="1"/>
</dbReference>
<evidence type="ECO:0000256" key="16">
    <source>
        <dbReference type="RuleBase" id="RU361146"/>
    </source>
</evidence>
<feature type="transmembrane region" description="Helical" evidence="16">
    <location>
        <begin position="951"/>
        <end position="969"/>
    </location>
</feature>
<dbReference type="Pfam" id="PF00122">
    <property type="entry name" value="E1-E2_ATPase"/>
    <property type="match status" value="1"/>
</dbReference>
<evidence type="ECO:0000256" key="2">
    <source>
        <dbReference type="ARBA" id="ARBA00022448"/>
    </source>
</evidence>
<dbReference type="Pfam" id="PF00689">
    <property type="entry name" value="Cation_ATPase_C"/>
    <property type="match status" value="1"/>
</dbReference>
<dbReference type="EC" id="7.2.2.10" evidence="16"/>
<feature type="transmembrane region" description="Helical" evidence="16">
    <location>
        <begin position="367"/>
        <end position="396"/>
    </location>
</feature>
<keyword evidence="2 16" id="KW-0813">Transport</keyword>
<dbReference type="Gene3D" id="3.40.50.1000">
    <property type="entry name" value="HAD superfamily/HAD-like"/>
    <property type="match status" value="1"/>
</dbReference>
<dbReference type="InterPro" id="IPR023214">
    <property type="entry name" value="HAD_sf"/>
</dbReference>
<dbReference type="PANTHER" id="PTHR24093:SF369">
    <property type="entry name" value="CALCIUM-TRANSPORTING ATPASE"/>
    <property type="match status" value="1"/>
</dbReference>
<dbReference type="CDD" id="cd02081">
    <property type="entry name" value="P-type_ATPase_Ca_PMCA-like"/>
    <property type="match status" value="1"/>
</dbReference>
<evidence type="ECO:0000313" key="19">
    <source>
        <dbReference type="Proteomes" id="UP000030745"/>
    </source>
</evidence>
<keyword evidence="7" id="KW-0187">Copper transport</keyword>
<dbReference type="Gene3D" id="1.20.1110.10">
    <property type="entry name" value="Calcium-transporting ATPase, transmembrane domain"/>
    <property type="match status" value="2"/>
</dbReference>
<dbReference type="InterPro" id="IPR023298">
    <property type="entry name" value="ATPase_P-typ_TM_dom_sf"/>
</dbReference>
<dbReference type="SFLD" id="SFLDF00027">
    <property type="entry name" value="p-type_atpase"/>
    <property type="match status" value="1"/>
</dbReference>
<evidence type="ECO:0000256" key="10">
    <source>
        <dbReference type="ARBA" id="ARBA00022842"/>
    </source>
</evidence>
<feature type="domain" description="Cation-transporting P-type ATPase N-terminal" evidence="17">
    <location>
        <begin position="22"/>
        <end position="100"/>
    </location>
</feature>
<dbReference type="FunFam" id="1.20.1110.10:FF:000014">
    <property type="entry name" value="Calcium-transporting ATPase"/>
    <property type="match status" value="1"/>
</dbReference>
<sequence length="1028" mass="110336">MHLLPGDLIRLVETPKEKAKDAVAALGGADGIAYALNVSLDAGLFSADVADLQKRQETYGKNYIEPSKPATLLALMWHAFQDLTIIVLTGAGVLSLVLGFTVGHKEKVLRNATATRALAGGSAGTAWIEGFSILLAVTIVVMVTALNNYQKDKQFRALNAVKDDEKIKVIRDGEPSEVGKFDLVVGDIVRLDVGDILPADGLVLASSDLKLDESAMTGESFLMLKDKINAPFLFSGTKVMEGMGTMLVLCVGASSQAGMISSLVMGKATPVKEAPEIVVETSGNAYMQLSTPRSSLQDAKLAANAPTSSKNDSVSPLQGKLDKLTLFLGKFGFTVSTFVVLALVTRYSIEKFGVQEAAWSTDDLKEFLHFFIVGVSVLVVSIPEGLPLAVTISLAFSVKKMLADNNLVRHLSACETMGSATTICSDKTGTLTTNKMTVMQCRIGQTTFAPASDLDTITLAPSTRERLVHAMCLNSTAELIGPERAHTGNKTECALLMFASQLGAPSYAALRKDFGSVCHWLPFSSAKKRMSIVLPLSATTTRVFTKGASEIVLGLCDSQLLEDGSSIALNDTTSHLASISSFAKNGLRTLCLAFKDVDAPYDVVAAMPEAQLESNLTCIAIVGIEDPLRPEVPGAIRQCNQAGIVVRMVTGDNIDTARSIASKCGILPADDPDAIVMEGATFRAAVLDARGNIKQDAFDAIWPNLRVLARSSPQDKYTLVSGMMQSTIHGPQVVAVTGDGTNDAPALKKANVGFAMGICGTAVSKDASDIILMDDNFKSIVNAVKWGRNVYDSVSKFLQFQLTVTVTAITLCVIGAVVLEETPLTAIQLLWVNLIMNTFASLALATGIPTDAMLERKPYPKTKALISKKMTKHIVGQALFQLAVLLTLTFKGEKLLDIPSGRKYEIVTADPSQHYTMVFNTFVFLQLFNEINARCIHDEANIMDGFFANKLYLGISVIQVVLQVLIVQFGGSVFECAPLSVSQWFVCLGLGALSLPIGFCLRRIHSHHLPKSFGFVRKAPTTALRFHR</sequence>
<evidence type="ECO:0000256" key="14">
    <source>
        <dbReference type="ARBA" id="ARBA00023065"/>
    </source>
</evidence>
<evidence type="ECO:0000256" key="4">
    <source>
        <dbReference type="ARBA" id="ARBA00022692"/>
    </source>
</evidence>
<dbReference type="SFLD" id="SFLDS00003">
    <property type="entry name" value="Haloacid_Dehalogenase"/>
    <property type="match status" value="1"/>
</dbReference>
<evidence type="ECO:0000256" key="1">
    <source>
        <dbReference type="ARBA" id="ARBA00004127"/>
    </source>
</evidence>
<dbReference type="InterPro" id="IPR001757">
    <property type="entry name" value="P_typ_ATPase"/>
</dbReference>
<dbReference type="GO" id="GO:0005886">
    <property type="term" value="C:plasma membrane"/>
    <property type="evidence" value="ECO:0007669"/>
    <property type="project" value="TreeGrafter"/>
</dbReference>
<dbReference type="VEuPathDB" id="FungiDB:SPRG_08730"/>
<feature type="transmembrane region" description="Helical" evidence="16">
    <location>
        <begin position="797"/>
        <end position="819"/>
    </location>
</feature>
<dbReference type="OrthoDB" id="76331at2759"/>
<feature type="transmembrane region" description="Helical" evidence="16">
    <location>
        <begin position="981"/>
        <end position="1001"/>
    </location>
</feature>
<name>A0A067CFA8_SAPPC</name>
<comment type="subcellular location">
    <subcellularLocation>
        <location evidence="1">Endomembrane system</location>
        <topology evidence="1">Multi-pass membrane protein</topology>
    </subcellularLocation>
    <subcellularLocation>
        <location evidence="16">Membrane</location>
        <topology evidence="16">Multi-pass membrane protein</topology>
    </subcellularLocation>
</comment>
<dbReference type="InterPro" id="IPR008250">
    <property type="entry name" value="ATPase_P-typ_transduc_dom_A_sf"/>
</dbReference>
<feature type="transmembrane region" description="Helical" evidence="16">
    <location>
        <begin position="83"/>
        <end position="104"/>
    </location>
</feature>
<dbReference type="NCBIfam" id="TIGR01517">
    <property type="entry name" value="ATPase-IIB_Ca"/>
    <property type="match status" value="1"/>
</dbReference>
<protein>
    <recommendedName>
        <fullName evidence="16">Calcium-transporting ATPase</fullName>
        <ecNumber evidence="16">7.2.2.10</ecNumber>
    </recommendedName>
</protein>
<reference evidence="18 19" key="1">
    <citation type="journal article" date="2013" name="PLoS Genet.">
        <title>Distinctive expansion of potential virulence genes in the genome of the oomycete fish pathogen Saprolegnia parasitica.</title>
        <authorList>
            <person name="Jiang R.H."/>
            <person name="de Bruijn I."/>
            <person name="Haas B.J."/>
            <person name="Belmonte R."/>
            <person name="Lobach L."/>
            <person name="Christie J."/>
            <person name="van den Ackerveken G."/>
            <person name="Bottin A."/>
            <person name="Bulone V."/>
            <person name="Diaz-Moreno S.M."/>
            <person name="Dumas B."/>
            <person name="Fan L."/>
            <person name="Gaulin E."/>
            <person name="Govers F."/>
            <person name="Grenville-Briggs L.J."/>
            <person name="Horner N.R."/>
            <person name="Levin J.Z."/>
            <person name="Mammella M."/>
            <person name="Meijer H.J."/>
            <person name="Morris P."/>
            <person name="Nusbaum C."/>
            <person name="Oome S."/>
            <person name="Phillips A.J."/>
            <person name="van Rooyen D."/>
            <person name="Rzeszutek E."/>
            <person name="Saraiva M."/>
            <person name="Secombes C.J."/>
            <person name="Seidl M.F."/>
            <person name="Snel B."/>
            <person name="Stassen J.H."/>
            <person name="Sykes S."/>
            <person name="Tripathy S."/>
            <person name="van den Berg H."/>
            <person name="Vega-Arreguin J.C."/>
            <person name="Wawra S."/>
            <person name="Young S.K."/>
            <person name="Zeng Q."/>
            <person name="Dieguez-Uribeondo J."/>
            <person name="Russ C."/>
            <person name="Tyler B.M."/>
            <person name="van West P."/>
        </authorList>
    </citation>
    <scope>NUCLEOTIDE SEQUENCE [LARGE SCALE GENOMIC DNA]</scope>
    <source>
        <strain evidence="18 19">CBS 223.65</strain>
    </source>
</reference>
<keyword evidence="8 16" id="KW-0106">Calcium</keyword>
<accession>A0A067CFA8</accession>
<dbReference type="Pfam" id="PF00690">
    <property type="entry name" value="Cation_ATPase_N"/>
    <property type="match status" value="1"/>
</dbReference>
<dbReference type="FunFam" id="3.40.50.1000:FF:000144">
    <property type="entry name" value="copper-transporting ATPase 1 isoform X2"/>
    <property type="match status" value="1"/>
</dbReference>
<dbReference type="PANTHER" id="PTHR24093">
    <property type="entry name" value="CATION TRANSPORTING ATPASE"/>
    <property type="match status" value="1"/>
</dbReference>
<comment type="catalytic activity">
    <reaction evidence="16">
        <text>Ca(2+)(in) + ATP + H2O = Ca(2+)(out) + ADP + phosphate + H(+)</text>
        <dbReference type="Rhea" id="RHEA:18105"/>
        <dbReference type="ChEBI" id="CHEBI:15377"/>
        <dbReference type="ChEBI" id="CHEBI:15378"/>
        <dbReference type="ChEBI" id="CHEBI:29108"/>
        <dbReference type="ChEBI" id="CHEBI:30616"/>
        <dbReference type="ChEBI" id="CHEBI:43474"/>
        <dbReference type="ChEBI" id="CHEBI:456216"/>
        <dbReference type="EC" id="7.2.2.10"/>
    </reaction>
</comment>
<dbReference type="InterPro" id="IPR018303">
    <property type="entry name" value="ATPase_P-typ_P_site"/>
</dbReference>
<dbReference type="FunFam" id="1.20.1110.10:FF:000002">
    <property type="entry name" value="Calcium-transporting ATPase"/>
    <property type="match status" value="1"/>
</dbReference>
<evidence type="ECO:0000259" key="17">
    <source>
        <dbReference type="SMART" id="SM00831"/>
    </source>
</evidence>
<comment type="caution">
    <text evidence="16">Lacks conserved residue(s) required for the propagation of feature annotation.</text>
</comment>
<evidence type="ECO:0000256" key="11">
    <source>
        <dbReference type="ARBA" id="ARBA00022967"/>
    </source>
</evidence>
<keyword evidence="11" id="KW-1278">Translocase</keyword>
<gene>
    <name evidence="18" type="ORF">SPRG_08730</name>
</gene>
<keyword evidence="9 16" id="KW-0067">ATP-binding</keyword>
<dbReference type="Proteomes" id="UP000030745">
    <property type="component" value="Unassembled WGS sequence"/>
</dbReference>
<dbReference type="GO" id="GO:0016887">
    <property type="term" value="F:ATP hydrolysis activity"/>
    <property type="evidence" value="ECO:0007669"/>
    <property type="project" value="InterPro"/>
</dbReference>
<proteinExistence type="inferred from homology"/>
<keyword evidence="15 16" id="KW-0472">Membrane</keyword>
<evidence type="ECO:0000313" key="18">
    <source>
        <dbReference type="EMBL" id="KDO25507.1"/>
    </source>
</evidence>
<dbReference type="AlphaFoldDB" id="A0A067CFA8"/>
<evidence type="ECO:0000256" key="3">
    <source>
        <dbReference type="ARBA" id="ARBA00022568"/>
    </source>
</evidence>
<evidence type="ECO:0000256" key="5">
    <source>
        <dbReference type="ARBA" id="ARBA00022723"/>
    </source>
</evidence>
<dbReference type="InterPro" id="IPR006068">
    <property type="entry name" value="ATPase_P-typ_cation-transptr_C"/>
</dbReference>
<organism evidence="18 19">
    <name type="scientific">Saprolegnia parasitica (strain CBS 223.65)</name>
    <dbReference type="NCBI Taxonomy" id="695850"/>
    <lineage>
        <taxon>Eukaryota</taxon>
        <taxon>Sar</taxon>
        <taxon>Stramenopiles</taxon>
        <taxon>Oomycota</taxon>
        <taxon>Saprolegniomycetes</taxon>
        <taxon>Saprolegniales</taxon>
        <taxon>Saprolegniaceae</taxon>
        <taxon>Saprolegnia</taxon>
    </lineage>
</organism>
<dbReference type="SFLD" id="SFLDG00002">
    <property type="entry name" value="C1.7:_P-type_atpase_like"/>
    <property type="match status" value="1"/>
</dbReference>
<keyword evidence="14 16" id="KW-0406">Ion transport</keyword>
<dbReference type="GO" id="GO:0046872">
    <property type="term" value="F:metal ion binding"/>
    <property type="evidence" value="ECO:0007669"/>
    <property type="project" value="UniProtKB-KW"/>
</dbReference>
<dbReference type="Pfam" id="PF13246">
    <property type="entry name" value="Cation_ATPase"/>
    <property type="match status" value="1"/>
</dbReference>
<dbReference type="Gene3D" id="2.70.150.10">
    <property type="entry name" value="Calcium-transporting ATPase, cytoplasmic transduction domain A"/>
    <property type="match status" value="1"/>
</dbReference>
<dbReference type="InterPro" id="IPR036412">
    <property type="entry name" value="HAD-like_sf"/>
</dbReference>
<feature type="transmembrane region" description="Helical" evidence="16">
    <location>
        <begin position="831"/>
        <end position="854"/>
    </location>
</feature>
<keyword evidence="10" id="KW-0460">Magnesium</keyword>
<dbReference type="InterPro" id="IPR004014">
    <property type="entry name" value="ATPase_P-typ_cation-transptr_N"/>
</dbReference>
<dbReference type="GO" id="GO:0005388">
    <property type="term" value="F:P-type calcium transporter activity"/>
    <property type="evidence" value="ECO:0007669"/>
    <property type="project" value="UniProtKB-EC"/>
</dbReference>
<dbReference type="FunFam" id="2.70.150.10:FF:000029">
    <property type="entry name" value="Calcium-transporting ATPase"/>
    <property type="match status" value="1"/>
</dbReference>
<comment type="function">
    <text evidence="16">Catalyzes the hydrolysis of ATP coupled with the transport of calcium.</text>
</comment>
<dbReference type="NCBIfam" id="TIGR01494">
    <property type="entry name" value="ATPase_P-type"/>
    <property type="match status" value="2"/>
</dbReference>
<dbReference type="SUPFAM" id="SSF81653">
    <property type="entry name" value="Calcium ATPase, transduction domain A"/>
    <property type="match status" value="1"/>
</dbReference>
<dbReference type="GO" id="GO:0005524">
    <property type="term" value="F:ATP binding"/>
    <property type="evidence" value="ECO:0007669"/>
    <property type="project" value="UniProtKB-KW"/>
</dbReference>
<keyword evidence="13" id="KW-0186">Copper</keyword>
<dbReference type="OMA" id="CFVLWFG"/>
<evidence type="ECO:0000256" key="7">
    <source>
        <dbReference type="ARBA" id="ARBA00022796"/>
    </source>
</evidence>
<evidence type="ECO:0000256" key="12">
    <source>
        <dbReference type="ARBA" id="ARBA00022989"/>
    </source>
</evidence>
<dbReference type="GO" id="GO:0012505">
    <property type="term" value="C:endomembrane system"/>
    <property type="evidence" value="ECO:0007669"/>
    <property type="project" value="UniProtKB-SubCell"/>
</dbReference>
<dbReference type="GO" id="GO:0006825">
    <property type="term" value="P:copper ion transport"/>
    <property type="evidence" value="ECO:0007669"/>
    <property type="project" value="UniProtKB-KW"/>
</dbReference>
<dbReference type="PRINTS" id="PR00119">
    <property type="entry name" value="CATATPASE"/>
</dbReference>
<dbReference type="SUPFAM" id="SSF56784">
    <property type="entry name" value="HAD-like"/>
    <property type="match status" value="1"/>
</dbReference>
<feature type="transmembrane region" description="Helical" evidence="16">
    <location>
        <begin position="327"/>
        <end position="347"/>
    </location>
</feature>
<keyword evidence="12 16" id="KW-1133">Transmembrane helix</keyword>
<dbReference type="SMART" id="SM00831">
    <property type="entry name" value="Cation_ATPase_N"/>
    <property type="match status" value="1"/>
</dbReference>
<dbReference type="RefSeq" id="XP_012203723.1">
    <property type="nucleotide sequence ID" value="XM_012348333.1"/>
</dbReference>
<feature type="transmembrane region" description="Helical" evidence="16">
    <location>
        <begin position="124"/>
        <end position="146"/>
    </location>
</feature>
<dbReference type="PROSITE" id="PS00154">
    <property type="entry name" value="ATPASE_E1_E2"/>
    <property type="match status" value="1"/>
</dbReference>
<keyword evidence="4 16" id="KW-0812">Transmembrane</keyword>
<keyword evidence="19" id="KW-1185">Reference proteome</keyword>
<evidence type="ECO:0000256" key="8">
    <source>
        <dbReference type="ARBA" id="ARBA00022837"/>
    </source>
</evidence>